<sequence>MIANSHKYWWCSAVLAISIILILVGGSFTALLNFSQTELDFSSVLADSYTQHVIRFSFYQAALSTGLSIGLAIPLARAFSRREFAGKQMIIKLFNLSLVLPIIIAIFGIITVHGKSGWVNQLLGFFNIETGHYIYGLTGILLAHLFFNVPLATRILLQTLDSIPSESWRLASQLNLQSRHIFITLEWPKIKQQLPSLISLIFMLCFTSFAIVMSLGGGPNYATLEVAIYQALKFEFDIEQAVALAIIQVAITVALMLFSAVFLKSQPMSAPSGNYFRRPDCHTLSSKIGDAISFILASCLLAPPILAIFISGINNKTLAVLSDPMLWQATGISLQIALSSGLLSLLLACSILFSTRILKVRFKLMALAYGIENIGAIILVVPALVLGTGLFLLLRPYVDVFSIAAWLVILVNALMALPYLLRVLNQPIQDSFASYDKLAISLGLSRLQRLRIIEWPLLRKPVAMGLGLACVLSLGDLSVIALFGSQNMQTLPLVLYRQLGSYQLDAAAVTAIFLLTLCGIIFYLFERIIGGKNA</sequence>
<protein>
    <recommendedName>
        <fullName evidence="3">Thiamine transport system permease protein ThiP</fullName>
    </recommendedName>
</protein>
<keyword evidence="5" id="KW-1003">Cell membrane</keyword>
<keyword evidence="9 11" id="KW-1133">Transmembrane helix</keyword>
<dbReference type="PANTHER" id="PTHR30183">
    <property type="entry name" value="MOLYBDENUM TRANSPORT SYSTEM PERMEASE PROTEIN MODB"/>
    <property type="match status" value="1"/>
</dbReference>
<feature type="transmembrane region" description="Helical" evidence="11">
    <location>
        <begin position="241"/>
        <end position="263"/>
    </location>
</feature>
<keyword evidence="7 11" id="KW-0812">Transmembrane</keyword>
<keyword evidence="6" id="KW-0997">Cell inner membrane</keyword>
<dbReference type="EMBL" id="LS483250">
    <property type="protein sequence ID" value="SQD78899.1"/>
    <property type="molecule type" value="Genomic_DNA"/>
</dbReference>
<dbReference type="Pfam" id="PF00528">
    <property type="entry name" value="BPD_transp_1"/>
    <property type="match status" value="1"/>
</dbReference>
<evidence type="ECO:0000256" key="5">
    <source>
        <dbReference type="ARBA" id="ARBA00022475"/>
    </source>
</evidence>
<evidence type="ECO:0000256" key="7">
    <source>
        <dbReference type="ARBA" id="ARBA00022692"/>
    </source>
</evidence>
<evidence type="ECO:0000256" key="10">
    <source>
        <dbReference type="ARBA" id="ARBA00023136"/>
    </source>
</evidence>
<feature type="transmembrane region" description="Helical" evidence="11">
    <location>
        <begin position="52"/>
        <end position="73"/>
    </location>
</feature>
<keyword evidence="8" id="KW-0677">Repeat</keyword>
<organism evidence="13 14">
    <name type="scientific">Moritella yayanosii</name>
    <dbReference type="NCBI Taxonomy" id="69539"/>
    <lineage>
        <taxon>Bacteria</taxon>
        <taxon>Pseudomonadati</taxon>
        <taxon>Pseudomonadota</taxon>
        <taxon>Gammaproteobacteria</taxon>
        <taxon>Alteromonadales</taxon>
        <taxon>Moritellaceae</taxon>
        <taxon>Moritella</taxon>
    </lineage>
</organism>
<evidence type="ECO:0000256" key="4">
    <source>
        <dbReference type="ARBA" id="ARBA00022448"/>
    </source>
</evidence>
<evidence type="ECO:0000313" key="13">
    <source>
        <dbReference type="EMBL" id="SQD78899.1"/>
    </source>
</evidence>
<dbReference type="PANTHER" id="PTHR30183:SF9">
    <property type="entry name" value="THIAMINE TRANSPORT SYSTEM PERMEASE PROTEIN THIP"/>
    <property type="match status" value="1"/>
</dbReference>
<dbReference type="InterPro" id="IPR000515">
    <property type="entry name" value="MetI-like"/>
</dbReference>
<dbReference type="InterPro" id="IPR035906">
    <property type="entry name" value="MetI-like_sf"/>
</dbReference>
<dbReference type="NCBIfam" id="TIGR01253">
    <property type="entry name" value="thiP"/>
    <property type="match status" value="1"/>
</dbReference>
<accession>A0A330LQI2</accession>
<dbReference type="GO" id="GO:0022857">
    <property type="term" value="F:transmembrane transporter activity"/>
    <property type="evidence" value="ECO:0007669"/>
    <property type="project" value="InterPro"/>
</dbReference>
<dbReference type="GO" id="GO:0015888">
    <property type="term" value="P:thiamine transport"/>
    <property type="evidence" value="ECO:0007669"/>
    <property type="project" value="InterPro"/>
</dbReference>
<feature type="transmembrane region" description="Helical" evidence="11">
    <location>
        <begin position="291"/>
        <end position="312"/>
    </location>
</feature>
<feature type="transmembrane region" description="Helical" evidence="11">
    <location>
        <begin position="7"/>
        <end position="32"/>
    </location>
</feature>
<feature type="transmembrane region" description="Helical" evidence="11">
    <location>
        <begin position="133"/>
        <end position="157"/>
    </location>
</feature>
<comment type="similarity">
    <text evidence="11">Belongs to the binding-protein-dependent transport system permease family.</text>
</comment>
<evidence type="ECO:0000256" key="6">
    <source>
        <dbReference type="ARBA" id="ARBA00022519"/>
    </source>
</evidence>
<feature type="transmembrane region" description="Helical" evidence="11">
    <location>
        <begin position="332"/>
        <end position="353"/>
    </location>
</feature>
<feature type="transmembrane region" description="Helical" evidence="11">
    <location>
        <begin position="504"/>
        <end position="525"/>
    </location>
</feature>
<dbReference type="SUPFAM" id="SSF161098">
    <property type="entry name" value="MetI-like"/>
    <property type="match status" value="2"/>
</dbReference>
<gene>
    <name evidence="13" type="primary">thiP</name>
    <name evidence="13" type="ORF">MORIYA_2423</name>
</gene>
<dbReference type="GO" id="GO:0005886">
    <property type="term" value="C:plasma membrane"/>
    <property type="evidence" value="ECO:0007669"/>
    <property type="project" value="UniProtKB-SubCell"/>
</dbReference>
<evidence type="ECO:0000256" key="8">
    <source>
        <dbReference type="ARBA" id="ARBA00022737"/>
    </source>
</evidence>
<dbReference type="Gene3D" id="1.10.3720.10">
    <property type="entry name" value="MetI-like"/>
    <property type="match status" value="2"/>
</dbReference>
<feature type="transmembrane region" description="Helical" evidence="11">
    <location>
        <begin position="400"/>
        <end position="421"/>
    </location>
</feature>
<keyword evidence="4 11" id="KW-0813">Transport</keyword>
<evidence type="ECO:0000256" key="11">
    <source>
        <dbReference type="RuleBase" id="RU363032"/>
    </source>
</evidence>
<feature type="transmembrane region" description="Helical" evidence="11">
    <location>
        <begin position="462"/>
        <end position="484"/>
    </location>
</feature>
<dbReference type="AlphaFoldDB" id="A0A330LQI2"/>
<evidence type="ECO:0000256" key="9">
    <source>
        <dbReference type="ARBA" id="ARBA00022989"/>
    </source>
</evidence>
<dbReference type="KEGG" id="mya:MORIYA_2423"/>
<evidence type="ECO:0000256" key="2">
    <source>
        <dbReference type="ARBA" id="ARBA00011650"/>
    </source>
</evidence>
<comment type="subcellular location">
    <subcellularLocation>
        <location evidence="1">Cell inner membrane</location>
        <topology evidence="1">Multi-pass membrane protein</topology>
    </subcellularLocation>
    <subcellularLocation>
        <location evidence="11">Cell membrane</location>
        <topology evidence="11">Multi-pass membrane protein</topology>
    </subcellularLocation>
</comment>
<feature type="transmembrane region" description="Helical" evidence="11">
    <location>
        <begin position="197"/>
        <end position="221"/>
    </location>
</feature>
<feature type="transmembrane region" description="Helical" evidence="11">
    <location>
        <begin position="93"/>
        <end position="113"/>
    </location>
</feature>
<keyword evidence="14" id="KW-1185">Reference proteome</keyword>
<feature type="domain" description="ABC transmembrane type-1" evidence="12">
    <location>
        <begin position="54"/>
        <end position="259"/>
    </location>
</feature>
<evidence type="ECO:0000256" key="3">
    <source>
        <dbReference type="ARBA" id="ARBA00016947"/>
    </source>
</evidence>
<evidence type="ECO:0000313" key="14">
    <source>
        <dbReference type="Proteomes" id="UP000250163"/>
    </source>
</evidence>
<evidence type="ECO:0000256" key="1">
    <source>
        <dbReference type="ARBA" id="ARBA00004429"/>
    </source>
</evidence>
<dbReference type="InterPro" id="IPR005947">
    <property type="entry name" value="ThiP_ABC_transpt"/>
</dbReference>
<dbReference type="RefSeq" id="WP_112715252.1">
    <property type="nucleotide sequence ID" value="NZ_LS483250.1"/>
</dbReference>
<name>A0A330LQI2_9GAMM</name>
<comment type="subunit">
    <text evidence="2">The complex is composed of two ATP-binding proteins (ThiQ), two transmembrane proteins (ThiP) and a solute-binding protein (ThiB).</text>
</comment>
<dbReference type="PROSITE" id="PS50928">
    <property type="entry name" value="ABC_TM1"/>
    <property type="match status" value="2"/>
</dbReference>
<feature type="transmembrane region" description="Helical" evidence="11">
    <location>
        <begin position="374"/>
        <end position="394"/>
    </location>
</feature>
<dbReference type="Proteomes" id="UP000250163">
    <property type="component" value="Chromosome MORIYA"/>
</dbReference>
<reference evidence="14" key="1">
    <citation type="submission" date="2018-05" db="EMBL/GenBank/DDBJ databases">
        <authorList>
            <person name="Cea G.-C."/>
            <person name="William W."/>
        </authorList>
    </citation>
    <scope>NUCLEOTIDE SEQUENCE [LARGE SCALE GENOMIC DNA]</scope>
    <source>
        <strain evidence="14">DB21MT 5</strain>
    </source>
</reference>
<feature type="domain" description="ABC transmembrane type-1" evidence="12">
    <location>
        <begin position="330"/>
        <end position="525"/>
    </location>
</feature>
<dbReference type="OrthoDB" id="7066776at2"/>
<proteinExistence type="inferred from homology"/>
<keyword evidence="10 11" id="KW-0472">Membrane</keyword>
<evidence type="ECO:0000259" key="12">
    <source>
        <dbReference type="PROSITE" id="PS50928"/>
    </source>
</evidence>
<dbReference type="CDD" id="cd06261">
    <property type="entry name" value="TM_PBP2"/>
    <property type="match status" value="2"/>
</dbReference>